<dbReference type="Gene3D" id="3.40.50.1000">
    <property type="entry name" value="HAD superfamily/HAD-like"/>
    <property type="match status" value="1"/>
</dbReference>
<reference evidence="1 2" key="1">
    <citation type="submission" date="2020-04" db="EMBL/GenBank/DDBJ databases">
        <title>Paraburkholderia sp. G-4-1-8 isolated from soil.</title>
        <authorList>
            <person name="Dahal R.H."/>
        </authorList>
    </citation>
    <scope>NUCLEOTIDE SEQUENCE [LARGE SCALE GENOMIC DNA]</scope>
    <source>
        <strain evidence="1 2">G-4-1-8</strain>
    </source>
</reference>
<evidence type="ECO:0000313" key="2">
    <source>
        <dbReference type="Proteomes" id="UP000583127"/>
    </source>
</evidence>
<dbReference type="RefSeq" id="WP_169498020.1">
    <property type="nucleotide sequence ID" value="NZ_JABBFZ010000006.1"/>
</dbReference>
<dbReference type="InterPro" id="IPR036412">
    <property type="entry name" value="HAD-like_sf"/>
</dbReference>
<dbReference type="CDD" id="cd02603">
    <property type="entry name" value="HAD_sEH-N_like"/>
    <property type="match status" value="1"/>
</dbReference>
<gene>
    <name evidence="1" type="ORF">HHL14_13015</name>
</gene>
<dbReference type="PANTHER" id="PTHR43611">
    <property type="entry name" value="ALPHA-D-GLUCOSE 1-PHOSPHATE PHOSPHATASE"/>
    <property type="match status" value="1"/>
</dbReference>
<dbReference type="Pfam" id="PF00702">
    <property type="entry name" value="Hydrolase"/>
    <property type="match status" value="1"/>
</dbReference>
<organism evidence="1 2">
    <name type="scientific">Paraburkholderia antibiotica</name>
    <dbReference type="NCBI Taxonomy" id="2728839"/>
    <lineage>
        <taxon>Bacteria</taxon>
        <taxon>Pseudomonadati</taxon>
        <taxon>Pseudomonadota</taxon>
        <taxon>Betaproteobacteria</taxon>
        <taxon>Burkholderiales</taxon>
        <taxon>Burkholderiaceae</taxon>
        <taxon>Paraburkholderia</taxon>
    </lineage>
</organism>
<dbReference type="PRINTS" id="PR00413">
    <property type="entry name" value="HADHALOGNASE"/>
</dbReference>
<dbReference type="InterPro" id="IPR006439">
    <property type="entry name" value="HAD-SF_hydro_IA"/>
</dbReference>
<dbReference type="InterPro" id="IPR023198">
    <property type="entry name" value="PGP-like_dom2"/>
</dbReference>
<protein>
    <submittedName>
        <fullName evidence="1">HAD family phosphatase</fullName>
    </submittedName>
</protein>
<dbReference type="InterPro" id="IPR023214">
    <property type="entry name" value="HAD_sf"/>
</dbReference>
<dbReference type="AlphaFoldDB" id="A0A7X9X5C9"/>
<dbReference type="SFLD" id="SFLDS00003">
    <property type="entry name" value="Haloacid_Dehalogenase"/>
    <property type="match status" value="1"/>
</dbReference>
<keyword evidence="2" id="KW-1185">Reference proteome</keyword>
<proteinExistence type="predicted"/>
<sequence>MQNLEAVVFDLDDVLCNYDRHAMATNLARHSGCQAQEVYDAIWNSGLDSRSDRGDITADAFLAELGKSIGFRVTVDAWVEARTAGTRIDEAVLEIASTLNRSYELAVLTNNSSLVATHMESICPPVARRFAGRIYASAALGGAKPARRAYLGCTEALGIDPANVLFIDDLQKNVEGARQAGLRALLFRGAAQLRDDLAGLGVLDEAPSRVQ</sequence>
<dbReference type="Gene3D" id="1.10.150.240">
    <property type="entry name" value="Putative phosphatase, domain 2"/>
    <property type="match status" value="1"/>
</dbReference>
<accession>A0A7X9X5C9</accession>
<dbReference type="EMBL" id="JABBFZ010000006">
    <property type="protein sequence ID" value="NML31754.1"/>
    <property type="molecule type" value="Genomic_DNA"/>
</dbReference>
<dbReference type="SUPFAM" id="SSF56784">
    <property type="entry name" value="HAD-like"/>
    <property type="match status" value="1"/>
</dbReference>
<name>A0A7X9X5C9_9BURK</name>
<comment type="caution">
    <text evidence="1">The sequence shown here is derived from an EMBL/GenBank/DDBJ whole genome shotgun (WGS) entry which is preliminary data.</text>
</comment>
<evidence type="ECO:0000313" key="1">
    <source>
        <dbReference type="EMBL" id="NML31754.1"/>
    </source>
</evidence>
<dbReference type="Proteomes" id="UP000583127">
    <property type="component" value="Unassembled WGS sequence"/>
</dbReference>
<dbReference type="NCBIfam" id="TIGR01509">
    <property type="entry name" value="HAD-SF-IA-v3"/>
    <property type="match status" value="1"/>
</dbReference>
<dbReference type="SFLD" id="SFLDG01129">
    <property type="entry name" value="C1.5:_HAD__Beta-PGM__Phosphata"/>
    <property type="match status" value="1"/>
</dbReference>
<dbReference type="PANTHER" id="PTHR43611:SF3">
    <property type="entry name" value="FLAVIN MONONUCLEOTIDE HYDROLASE 1, CHLOROPLATIC"/>
    <property type="match status" value="1"/>
</dbReference>